<gene>
    <name evidence="1" type="ORF">ASPZODRAFT_142408</name>
</gene>
<protein>
    <submittedName>
        <fullName evidence="1">Uncharacterized protein</fullName>
    </submittedName>
</protein>
<dbReference type="Proteomes" id="UP000184188">
    <property type="component" value="Unassembled WGS sequence"/>
</dbReference>
<accession>A0A1L9SHK0</accession>
<organism evidence="1 2">
    <name type="scientific">Penicilliopsis zonata CBS 506.65</name>
    <dbReference type="NCBI Taxonomy" id="1073090"/>
    <lineage>
        <taxon>Eukaryota</taxon>
        <taxon>Fungi</taxon>
        <taxon>Dikarya</taxon>
        <taxon>Ascomycota</taxon>
        <taxon>Pezizomycotina</taxon>
        <taxon>Eurotiomycetes</taxon>
        <taxon>Eurotiomycetidae</taxon>
        <taxon>Eurotiales</taxon>
        <taxon>Aspergillaceae</taxon>
        <taxon>Penicilliopsis</taxon>
    </lineage>
</organism>
<name>A0A1L9SHK0_9EURO</name>
<dbReference type="OrthoDB" id="5367135at2759"/>
<dbReference type="EMBL" id="KV878342">
    <property type="protein sequence ID" value="OJJ46601.1"/>
    <property type="molecule type" value="Genomic_DNA"/>
</dbReference>
<proteinExistence type="predicted"/>
<dbReference type="SUPFAM" id="SSF89372">
    <property type="entry name" value="Fucose-specific lectin"/>
    <property type="match status" value="1"/>
</dbReference>
<dbReference type="Gene3D" id="2.120.10.70">
    <property type="entry name" value="Fucose-specific lectin"/>
    <property type="match status" value="1"/>
</dbReference>
<dbReference type="RefSeq" id="XP_022581111.1">
    <property type="nucleotide sequence ID" value="XM_022724851.1"/>
</dbReference>
<evidence type="ECO:0000313" key="2">
    <source>
        <dbReference type="Proteomes" id="UP000184188"/>
    </source>
</evidence>
<reference evidence="2" key="1">
    <citation type="journal article" date="2017" name="Genome Biol.">
        <title>Comparative genomics reveals high biological diversity and specific adaptations in the industrially and medically important fungal genus Aspergillus.</title>
        <authorList>
            <person name="de Vries R.P."/>
            <person name="Riley R."/>
            <person name="Wiebenga A."/>
            <person name="Aguilar-Osorio G."/>
            <person name="Amillis S."/>
            <person name="Uchima C.A."/>
            <person name="Anderluh G."/>
            <person name="Asadollahi M."/>
            <person name="Askin M."/>
            <person name="Barry K."/>
            <person name="Battaglia E."/>
            <person name="Bayram O."/>
            <person name="Benocci T."/>
            <person name="Braus-Stromeyer S.A."/>
            <person name="Caldana C."/>
            <person name="Canovas D."/>
            <person name="Cerqueira G.C."/>
            <person name="Chen F."/>
            <person name="Chen W."/>
            <person name="Choi C."/>
            <person name="Clum A."/>
            <person name="Dos Santos R.A."/>
            <person name="Damasio A.R."/>
            <person name="Diallinas G."/>
            <person name="Emri T."/>
            <person name="Fekete E."/>
            <person name="Flipphi M."/>
            <person name="Freyberg S."/>
            <person name="Gallo A."/>
            <person name="Gournas C."/>
            <person name="Habgood R."/>
            <person name="Hainaut M."/>
            <person name="Harispe M.L."/>
            <person name="Henrissat B."/>
            <person name="Hilden K.S."/>
            <person name="Hope R."/>
            <person name="Hossain A."/>
            <person name="Karabika E."/>
            <person name="Karaffa L."/>
            <person name="Karanyi Z."/>
            <person name="Krasevec N."/>
            <person name="Kuo A."/>
            <person name="Kusch H."/>
            <person name="LaButti K."/>
            <person name="Lagendijk E.L."/>
            <person name="Lapidus A."/>
            <person name="Levasseur A."/>
            <person name="Lindquist E."/>
            <person name="Lipzen A."/>
            <person name="Logrieco A.F."/>
            <person name="MacCabe A."/>
            <person name="Maekelae M.R."/>
            <person name="Malavazi I."/>
            <person name="Melin P."/>
            <person name="Meyer V."/>
            <person name="Mielnichuk N."/>
            <person name="Miskei M."/>
            <person name="Molnar A.P."/>
            <person name="Mule G."/>
            <person name="Ngan C.Y."/>
            <person name="Orejas M."/>
            <person name="Orosz E."/>
            <person name="Ouedraogo J.P."/>
            <person name="Overkamp K.M."/>
            <person name="Park H.-S."/>
            <person name="Perrone G."/>
            <person name="Piumi F."/>
            <person name="Punt P.J."/>
            <person name="Ram A.F."/>
            <person name="Ramon A."/>
            <person name="Rauscher S."/>
            <person name="Record E."/>
            <person name="Riano-Pachon D.M."/>
            <person name="Robert V."/>
            <person name="Roehrig J."/>
            <person name="Ruller R."/>
            <person name="Salamov A."/>
            <person name="Salih N.S."/>
            <person name="Samson R.A."/>
            <person name="Sandor E."/>
            <person name="Sanguinetti M."/>
            <person name="Schuetze T."/>
            <person name="Sepcic K."/>
            <person name="Shelest E."/>
            <person name="Sherlock G."/>
            <person name="Sophianopoulou V."/>
            <person name="Squina F.M."/>
            <person name="Sun H."/>
            <person name="Susca A."/>
            <person name="Todd R.B."/>
            <person name="Tsang A."/>
            <person name="Unkles S.E."/>
            <person name="van de Wiele N."/>
            <person name="van Rossen-Uffink D."/>
            <person name="Oliveira J.V."/>
            <person name="Vesth T.C."/>
            <person name="Visser J."/>
            <person name="Yu J.-H."/>
            <person name="Zhou M."/>
            <person name="Andersen M.R."/>
            <person name="Archer D.B."/>
            <person name="Baker S.E."/>
            <person name="Benoit I."/>
            <person name="Brakhage A.A."/>
            <person name="Braus G.H."/>
            <person name="Fischer R."/>
            <person name="Frisvad J.C."/>
            <person name="Goldman G.H."/>
            <person name="Houbraken J."/>
            <person name="Oakley B."/>
            <person name="Pocsi I."/>
            <person name="Scazzocchio C."/>
            <person name="Seiboth B."/>
            <person name="vanKuyk P.A."/>
            <person name="Wortman J."/>
            <person name="Dyer P.S."/>
            <person name="Grigoriev I.V."/>
        </authorList>
    </citation>
    <scope>NUCLEOTIDE SEQUENCE [LARGE SCALE GENOMIC DNA]</scope>
    <source>
        <strain evidence="2">CBS 506.65</strain>
    </source>
</reference>
<evidence type="ECO:0000313" key="1">
    <source>
        <dbReference type="EMBL" id="OJJ46601.1"/>
    </source>
</evidence>
<dbReference type="VEuPathDB" id="FungiDB:ASPZODRAFT_142408"/>
<dbReference type="AlphaFoldDB" id="A0A1L9SHK0"/>
<sequence length="286" mass="31867">MNFSPQDLVHYFSAAAGAFPLDKPGIYLVSEDEEDLVEKLWTGTEIKDEFWIAGEIRTNSPALYLLKENDRRVLCVDQDNNLLCFTWDAEEDGWNQVTLDSSESLAVHASSHLSGCYVPEGQIVFFEDPSGSLQKIRIDDNGVCERLPSLVEGYQSGTPHCAVISEAHVLHLLYVHQDHSIHDLAQGLRSGEWRDTALPGTQARLEENEQIIKFMPIPKHDLSFELIALTSSDALVRIDNDGSRIVLGKVVNGRFMPTSTEECVIETMRLIKKGVKAVSGGLKTKK</sequence>
<keyword evidence="2" id="KW-1185">Reference proteome</keyword>
<dbReference type="GeneID" id="34611316"/>